<evidence type="ECO:0000259" key="2">
    <source>
        <dbReference type="PROSITE" id="PS50158"/>
    </source>
</evidence>
<protein>
    <recommendedName>
        <fullName evidence="2">CCHC-type domain-containing protein</fullName>
    </recommendedName>
</protein>
<sequence length="52" mass="6004">MSNRNSKTCYKCHTKGHYAKECLSFGEGQVVLVYLMVLNVSPFKFRAEIVFE</sequence>
<dbReference type="GO" id="GO:0008270">
    <property type="term" value="F:zinc ion binding"/>
    <property type="evidence" value="ECO:0007669"/>
    <property type="project" value="UniProtKB-KW"/>
</dbReference>
<evidence type="ECO:0000256" key="1">
    <source>
        <dbReference type="PROSITE-ProRule" id="PRU00047"/>
    </source>
</evidence>
<dbReference type="InterPro" id="IPR001878">
    <property type="entry name" value="Znf_CCHC"/>
</dbReference>
<dbReference type="Gene3D" id="4.10.60.10">
    <property type="entry name" value="Zinc finger, CCHC-type"/>
    <property type="match status" value="1"/>
</dbReference>
<reference evidence="3" key="1">
    <citation type="journal article" date="2019" name="bioRxiv">
        <title>The Genome of the Zebra Mussel, Dreissena polymorpha: A Resource for Invasive Species Research.</title>
        <authorList>
            <person name="McCartney M.A."/>
            <person name="Auch B."/>
            <person name="Kono T."/>
            <person name="Mallez S."/>
            <person name="Zhang Y."/>
            <person name="Obille A."/>
            <person name="Becker A."/>
            <person name="Abrahante J.E."/>
            <person name="Garbe J."/>
            <person name="Badalamenti J.P."/>
            <person name="Herman A."/>
            <person name="Mangelson H."/>
            <person name="Liachko I."/>
            <person name="Sullivan S."/>
            <person name="Sone E.D."/>
            <person name="Koren S."/>
            <person name="Silverstein K.A.T."/>
            <person name="Beckman K.B."/>
            <person name="Gohl D.M."/>
        </authorList>
    </citation>
    <scope>NUCLEOTIDE SEQUENCE</scope>
    <source>
        <strain evidence="3">Duluth1</strain>
        <tissue evidence="3">Whole animal</tissue>
    </source>
</reference>
<reference evidence="3" key="2">
    <citation type="submission" date="2020-11" db="EMBL/GenBank/DDBJ databases">
        <authorList>
            <person name="McCartney M.A."/>
            <person name="Auch B."/>
            <person name="Kono T."/>
            <person name="Mallez S."/>
            <person name="Becker A."/>
            <person name="Gohl D.M."/>
            <person name="Silverstein K.A.T."/>
            <person name="Koren S."/>
            <person name="Bechman K.B."/>
            <person name="Herman A."/>
            <person name="Abrahante J.E."/>
            <person name="Garbe J."/>
        </authorList>
    </citation>
    <scope>NUCLEOTIDE SEQUENCE</scope>
    <source>
        <strain evidence="3">Duluth1</strain>
        <tissue evidence="3">Whole animal</tissue>
    </source>
</reference>
<dbReference type="InterPro" id="IPR036875">
    <property type="entry name" value="Znf_CCHC_sf"/>
</dbReference>
<feature type="domain" description="CCHC-type" evidence="2">
    <location>
        <begin position="9"/>
        <end position="22"/>
    </location>
</feature>
<dbReference type="GO" id="GO:0003676">
    <property type="term" value="F:nucleic acid binding"/>
    <property type="evidence" value="ECO:0007669"/>
    <property type="project" value="InterPro"/>
</dbReference>
<organism evidence="3 4">
    <name type="scientific">Dreissena polymorpha</name>
    <name type="common">Zebra mussel</name>
    <name type="synonym">Mytilus polymorpha</name>
    <dbReference type="NCBI Taxonomy" id="45954"/>
    <lineage>
        <taxon>Eukaryota</taxon>
        <taxon>Metazoa</taxon>
        <taxon>Spiralia</taxon>
        <taxon>Lophotrochozoa</taxon>
        <taxon>Mollusca</taxon>
        <taxon>Bivalvia</taxon>
        <taxon>Autobranchia</taxon>
        <taxon>Heteroconchia</taxon>
        <taxon>Euheterodonta</taxon>
        <taxon>Imparidentia</taxon>
        <taxon>Neoheterodontei</taxon>
        <taxon>Myida</taxon>
        <taxon>Dreissenoidea</taxon>
        <taxon>Dreissenidae</taxon>
        <taxon>Dreissena</taxon>
    </lineage>
</organism>
<keyword evidence="1" id="KW-0862">Zinc</keyword>
<dbReference type="EMBL" id="JAIWYP010000002">
    <property type="protein sequence ID" value="KAH3868996.1"/>
    <property type="molecule type" value="Genomic_DNA"/>
</dbReference>
<proteinExistence type="predicted"/>
<evidence type="ECO:0000313" key="4">
    <source>
        <dbReference type="Proteomes" id="UP000828390"/>
    </source>
</evidence>
<name>A0A9D4RHQ0_DREPO</name>
<dbReference type="SUPFAM" id="SSF57756">
    <property type="entry name" value="Retrovirus zinc finger-like domains"/>
    <property type="match status" value="1"/>
</dbReference>
<keyword evidence="1" id="KW-0479">Metal-binding</keyword>
<keyword evidence="4" id="KW-1185">Reference proteome</keyword>
<dbReference type="Proteomes" id="UP000828390">
    <property type="component" value="Unassembled WGS sequence"/>
</dbReference>
<dbReference type="AlphaFoldDB" id="A0A9D4RHQ0"/>
<dbReference type="PROSITE" id="PS50158">
    <property type="entry name" value="ZF_CCHC"/>
    <property type="match status" value="1"/>
</dbReference>
<gene>
    <name evidence="3" type="ORF">DPMN_032152</name>
</gene>
<accession>A0A9D4RHQ0</accession>
<comment type="caution">
    <text evidence="3">The sequence shown here is derived from an EMBL/GenBank/DDBJ whole genome shotgun (WGS) entry which is preliminary data.</text>
</comment>
<evidence type="ECO:0000313" key="3">
    <source>
        <dbReference type="EMBL" id="KAH3868996.1"/>
    </source>
</evidence>
<keyword evidence="1" id="KW-0863">Zinc-finger</keyword>